<reference evidence="6 7" key="1">
    <citation type="submission" date="2019-04" db="EMBL/GenBank/DDBJ databases">
        <authorList>
            <person name="Feng G."/>
            <person name="Zhu H."/>
        </authorList>
    </citation>
    <scope>NUCLEOTIDE SEQUENCE [LARGE SCALE GENOMIC DNA]</scope>
    <source>
        <strain evidence="6 7">6HR-1</strain>
    </source>
</reference>
<name>A0A4Z0NWF0_9HYPH</name>
<evidence type="ECO:0000313" key="6">
    <source>
        <dbReference type="EMBL" id="TGE01790.1"/>
    </source>
</evidence>
<dbReference type="AlphaFoldDB" id="A0A4Z0NWF0"/>
<evidence type="ECO:0000256" key="4">
    <source>
        <dbReference type="ARBA" id="ARBA00023136"/>
    </source>
</evidence>
<comment type="caution">
    <text evidence="6">The sequence shown here is derived from an EMBL/GenBank/DDBJ whole genome shotgun (WGS) entry which is preliminary data.</text>
</comment>
<keyword evidence="2 5" id="KW-0812">Transmembrane</keyword>
<dbReference type="OrthoDB" id="9808637at2"/>
<evidence type="ECO:0000256" key="2">
    <source>
        <dbReference type="ARBA" id="ARBA00022692"/>
    </source>
</evidence>
<feature type="transmembrane region" description="Helical" evidence="5">
    <location>
        <begin position="146"/>
        <end position="166"/>
    </location>
</feature>
<accession>A0A4Z0NWF0</accession>
<gene>
    <name evidence="6" type="ORF">EU555_03715</name>
</gene>
<dbReference type="SUPFAM" id="SSF158442">
    <property type="entry name" value="DsbB-like"/>
    <property type="match status" value="1"/>
</dbReference>
<protein>
    <submittedName>
        <fullName evidence="6">Disulfide bond formation protein B</fullName>
    </submittedName>
</protein>
<dbReference type="GO" id="GO:0016020">
    <property type="term" value="C:membrane"/>
    <property type="evidence" value="ECO:0007669"/>
    <property type="project" value="UniProtKB-SubCell"/>
</dbReference>
<sequence>MAHALAARLTAPRPAALLVLLCAAATVGGALVFQHGLGYVPCKLCLTERQPYYLALPLLAAALLLPRRLAGGLLALVAVIFLVGAGLGAYHAGAEWGFWPGPSDCGGGAGPAPAGVNDFLKSLEQTRPVDCTQAAWRFLGISLAGYNALIALGLSGLAGIAATRALRRG</sequence>
<dbReference type="EMBL" id="SRLB01000002">
    <property type="protein sequence ID" value="TGE01790.1"/>
    <property type="molecule type" value="Genomic_DNA"/>
</dbReference>
<keyword evidence="3 5" id="KW-1133">Transmembrane helix</keyword>
<dbReference type="InterPro" id="IPR023380">
    <property type="entry name" value="DsbB-like_sf"/>
</dbReference>
<dbReference type="RefSeq" id="WP_135413104.1">
    <property type="nucleotide sequence ID" value="NZ_SRLB01000002.1"/>
</dbReference>
<evidence type="ECO:0000256" key="5">
    <source>
        <dbReference type="SAM" id="Phobius"/>
    </source>
</evidence>
<evidence type="ECO:0000313" key="7">
    <source>
        <dbReference type="Proteomes" id="UP000297535"/>
    </source>
</evidence>
<comment type="subcellular location">
    <subcellularLocation>
        <location evidence="1">Membrane</location>
        <topology evidence="1">Multi-pass membrane protein</topology>
    </subcellularLocation>
</comment>
<evidence type="ECO:0000256" key="1">
    <source>
        <dbReference type="ARBA" id="ARBA00004141"/>
    </source>
</evidence>
<keyword evidence="4 5" id="KW-0472">Membrane</keyword>
<organism evidence="6 7">
    <name type="scientific">Methylobacterium nonmethylotrophicum</name>
    <dbReference type="NCBI Taxonomy" id="1141884"/>
    <lineage>
        <taxon>Bacteria</taxon>
        <taxon>Pseudomonadati</taxon>
        <taxon>Pseudomonadota</taxon>
        <taxon>Alphaproteobacteria</taxon>
        <taxon>Hyphomicrobiales</taxon>
        <taxon>Methylobacteriaceae</taxon>
        <taxon>Methylobacterium</taxon>
    </lineage>
</organism>
<dbReference type="InterPro" id="IPR024199">
    <property type="entry name" value="Uncharacterised_DsbB"/>
</dbReference>
<dbReference type="GO" id="GO:0015035">
    <property type="term" value="F:protein-disulfide reductase activity"/>
    <property type="evidence" value="ECO:0007669"/>
    <property type="project" value="InterPro"/>
</dbReference>
<proteinExistence type="predicted"/>
<dbReference type="Pfam" id="PF02600">
    <property type="entry name" value="DsbB"/>
    <property type="match status" value="1"/>
</dbReference>
<keyword evidence="7" id="KW-1185">Reference proteome</keyword>
<evidence type="ECO:0000256" key="3">
    <source>
        <dbReference type="ARBA" id="ARBA00022989"/>
    </source>
</evidence>
<dbReference type="GO" id="GO:0006457">
    <property type="term" value="P:protein folding"/>
    <property type="evidence" value="ECO:0007669"/>
    <property type="project" value="InterPro"/>
</dbReference>
<feature type="transmembrane region" description="Helical" evidence="5">
    <location>
        <begin position="73"/>
        <end position="93"/>
    </location>
</feature>
<dbReference type="Gene3D" id="1.20.1550.10">
    <property type="entry name" value="DsbB-like"/>
    <property type="match status" value="1"/>
</dbReference>
<dbReference type="PIRSF" id="PIRSF033913">
    <property type="entry name" value="S-S_format_DsbB"/>
    <property type="match status" value="1"/>
</dbReference>
<dbReference type="InterPro" id="IPR003752">
    <property type="entry name" value="DiS_bond_form_DsbB/BdbC"/>
</dbReference>
<dbReference type="Proteomes" id="UP000297535">
    <property type="component" value="Unassembled WGS sequence"/>
</dbReference>